<gene>
    <name evidence="1" type="ORF">DHETER_LOCUS12587</name>
</gene>
<evidence type="ECO:0000313" key="2">
    <source>
        <dbReference type="Proteomes" id="UP000789702"/>
    </source>
</evidence>
<feature type="non-terminal residue" evidence="1">
    <location>
        <position position="1"/>
    </location>
</feature>
<sequence>SILSNTQEASTINIRIQVTMDSDYLNQIDILKISLSNLVINYSKQLQTIQAKNNRISELEHECEYFKKQIAKLNTKLENLNLYQNQVEILKIEKSKLEYKNVYLNKQRDEQYNTQQK</sequence>
<reference evidence="1" key="1">
    <citation type="submission" date="2021-06" db="EMBL/GenBank/DDBJ databases">
        <authorList>
            <person name="Kallberg Y."/>
            <person name="Tangrot J."/>
            <person name="Rosling A."/>
        </authorList>
    </citation>
    <scope>NUCLEOTIDE SEQUENCE</scope>
    <source>
        <strain evidence="1">IL203A</strain>
    </source>
</reference>
<organism evidence="1 2">
    <name type="scientific">Dentiscutata heterogama</name>
    <dbReference type="NCBI Taxonomy" id="1316150"/>
    <lineage>
        <taxon>Eukaryota</taxon>
        <taxon>Fungi</taxon>
        <taxon>Fungi incertae sedis</taxon>
        <taxon>Mucoromycota</taxon>
        <taxon>Glomeromycotina</taxon>
        <taxon>Glomeromycetes</taxon>
        <taxon>Diversisporales</taxon>
        <taxon>Gigasporaceae</taxon>
        <taxon>Dentiscutata</taxon>
    </lineage>
</organism>
<dbReference type="EMBL" id="CAJVPU010031421">
    <property type="protein sequence ID" value="CAG8716827.1"/>
    <property type="molecule type" value="Genomic_DNA"/>
</dbReference>
<feature type="non-terminal residue" evidence="1">
    <location>
        <position position="117"/>
    </location>
</feature>
<accession>A0ACA9PM69</accession>
<dbReference type="Proteomes" id="UP000789702">
    <property type="component" value="Unassembled WGS sequence"/>
</dbReference>
<keyword evidence="2" id="KW-1185">Reference proteome</keyword>
<proteinExistence type="predicted"/>
<protein>
    <submittedName>
        <fullName evidence="1">16413_t:CDS:1</fullName>
    </submittedName>
</protein>
<comment type="caution">
    <text evidence="1">The sequence shown here is derived from an EMBL/GenBank/DDBJ whole genome shotgun (WGS) entry which is preliminary data.</text>
</comment>
<evidence type="ECO:0000313" key="1">
    <source>
        <dbReference type="EMBL" id="CAG8716827.1"/>
    </source>
</evidence>
<name>A0ACA9PM69_9GLOM</name>